<keyword evidence="1" id="KW-0812">Transmembrane</keyword>
<proteinExistence type="predicted"/>
<keyword evidence="1" id="KW-0472">Membrane</keyword>
<keyword evidence="1" id="KW-1133">Transmembrane helix</keyword>
<comment type="caution">
    <text evidence="2">The sequence shown here is derived from an EMBL/GenBank/DDBJ whole genome shotgun (WGS) entry which is preliminary data.</text>
</comment>
<sequence length="539" mass="58910">MLDSRFLRVIVLPALLLLASLGLGCYFETNDDLSITLLLQGSTAVAPVTDLHLYFHGLAPLLAGLYQQFPALPWYGLSLYGLLYAATVLAFAVLDKLLRGRLPGGPIVLVLVGFYALAWVEHALWFSYVRVPVLLAGTGLLLAAQRTGRRRVLAVALLALALAWMIRPSAAGLGVLAAAPGALWLAGRRGASLVGGALLLLSAASVLLVLTRGPAAATYQTLDVLKSNLNDYQLYQPAPQTAADRLGIQAIGHWAFGDSTVVNEALFRRATRVNPGYLLREVLPGKLRAWASLLGRDYFALLMLQAVAWLLVARSQRYPHRRGFWLVQLFFLGLLLGLGIVLKLPPRLGMPLCSLWALSTLIYLLRDTRRQLPRLSPLVFGILTLLLIAYAFKTTHRVQVLRQEQARGQAVLRQVEAATRRGQLLVVAGLEGAYKSQSPFTVVHLAPHSVLSLTGWPTLDPSQRVLRRQLTGTSALAPALAHLAARGQTQWWLTPGVVPWLSAYLASRGWRVIIRPVAATAQTSGYLPQQYTINIERLE</sequence>
<dbReference type="PROSITE" id="PS51257">
    <property type="entry name" value="PROKAR_LIPOPROTEIN"/>
    <property type="match status" value="1"/>
</dbReference>
<feature type="transmembrane region" description="Helical" evidence="1">
    <location>
        <begin position="125"/>
        <end position="143"/>
    </location>
</feature>
<dbReference type="Proteomes" id="UP000297739">
    <property type="component" value="Unassembled WGS sequence"/>
</dbReference>
<gene>
    <name evidence="2" type="ORF">E5J99_00715</name>
</gene>
<dbReference type="EMBL" id="SRLD01000001">
    <property type="protein sequence ID" value="TGE20124.1"/>
    <property type="molecule type" value="Genomic_DNA"/>
</dbReference>
<name>A0A4Z0PS43_9BACT</name>
<keyword evidence="3" id="KW-1185">Reference proteome</keyword>
<accession>A0A4Z0PS43</accession>
<protein>
    <recommendedName>
        <fullName evidence="4">Glycosyltransferase RgtA/B/C/D-like domain-containing protein</fullName>
    </recommendedName>
</protein>
<dbReference type="RefSeq" id="WP_135495799.1">
    <property type="nucleotide sequence ID" value="NZ_SRLD01000001.1"/>
</dbReference>
<evidence type="ECO:0000313" key="2">
    <source>
        <dbReference type="EMBL" id="TGE20124.1"/>
    </source>
</evidence>
<feature type="transmembrane region" description="Helical" evidence="1">
    <location>
        <begin position="74"/>
        <end position="94"/>
    </location>
</feature>
<feature type="transmembrane region" description="Helical" evidence="1">
    <location>
        <begin position="155"/>
        <end position="179"/>
    </location>
</feature>
<reference evidence="2 3" key="1">
    <citation type="submission" date="2019-04" db="EMBL/GenBank/DDBJ databases">
        <authorList>
            <person name="Feng G."/>
            <person name="Zhang J."/>
            <person name="Zhu H."/>
        </authorList>
    </citation>
    <scope>NUCLEOTIDE SEQUENCE [LARGE SCALE GENOMIC DNA]</scope>
    <source>
        <strain evidence="2 3">JCM 17223</strain>
    </source>
</reference>
<feature type="transmembrane region" description="Helical" evidence="1">
    <location>
        <begin position="191"/>
        <end position="210"/>
    </location>
</feature>
<dbReference type="AlphaFoldDB" id="A0A4Z0PS43"/>
<feature type="transmembrane region" description="Helical" evidence="1">
    <location>
        <begin position="324"/>
        <end position="342"/>
    </location>
</feature>
<organism evidence="2 3">
    <name type="scientific">Hymenobacter elongatus</name>
    <dbReference type="NCBI Taxonomy" id="877208"/>
    <lineage>
        <taxon>Bacteria</taxon>
        <taxon>Pseudomonadati</taxon>
        <taxon>Bacteroidota</taxon>
        <taxon>Cytophagia</taxon>
        <taxon>Cytophagales</taxon>
        <taxon>Hymenobacteraceae</taxon>
        <taxon>Hymenobacter</taxon>
    </lineage>
</organism>
<evidence type="ECO:0000313" key="3">
    <source>
        <dbReference type="Proteomes" id="UP000297739"/>
    </source>
</evidence>
<evidence type="ECO:0000256" key="1">
    <source>
        <dbReference type="SAM" id="Phobius"/>
    </source>
</evidence>
<feature type="transmembrane region" description="Helical" evidence="1">
    <location>
        <begin position="348"/>
        <end position="365"/>
    </location>
</feature>
<feature type="transmembrane region" description="Helical" evidence="1">
    <location>
        <begin position="372"/>
        <end position="392"/>
    </location>
</feature>
<evidence type="ECO:0008006" key="4">
    <source>
        <dbReference type="Google" id="ProtNLM"/>
    </source>
</evidence>
<dbReference type="OrthoDB" id="878475at2"/>
<feature type="transmembrane region" description="Helical" evidence="1">
    <location>
        <begin position="101"/>
        <end position="119"/>
    </location>
</feature>